<dbReference type="EnsemblPlants" id="LPERR04G06510.1">
    <property type="protein sequence ID" value="LPERR04G06510.1"/>
    <property type="gene ID" value="LPERR04G06510"/>
</dbReference>
<dbReference type="PROSITE" id="PS51698">
    <property type="entry name" value="U_BOX"/>
    <property type="match status" value="1"/>
</dbReference>
<dbReference type="Pfam" id="PF04564">
    <property type="entry name" value="U-box"/>
    <property type="match status" value="1"/>
</dbReference>
<dbReference type="InterPro" id="IPR013083">
    <property type="entry name" value="Znf_RING/FYVE/PHD"/>
</dbReference>
<dbReference type="AlphaFoldDB" id="A0A0D9W3Z6"/>
<reference evidence="9" key="2">
    <citation type="submission" date="2013-12" db="EMBL/GenBank/DDBJ databases">
        <authorList>
            <person name="Yu Y."/>
            <person name="Lee S."/>
            <person name="de Baynast K."/>
            <person name="Wissotski M."/>
            <person name="Liu L."/>
            <person name="Talag J."/>
            <person name="Goicoechea J."/>
            <person name="Angelova A."/>
            <person name="Jetty R."/>
            <person name="Kudrna D."/>
            <person name="Golser W."/>
            <person name="Rivera L."/>
            <person name="Zhang J."/>
            <person name="Wing R."/>
        </authorList>
    </citation>
    <scope>NUCLEOTIDE SEQUENCE</scope>
</reference>
<dbReference type="eggNOG" id="KOG0167">
    <property type="taxonomic scope" value="Eukaryota"/>
</dbReference>
<dbReference type="PANTHER" id="PTHR23315:SF82">
    <property type="entry name" value="RING-TYPE E3 UBIQUITIN TRANSFERASE"/>
    <property type="match status" value="1"/>
</dbReference>
<feature type="compositionally biased region" description="Low complexity" evidence="6">
    <location>
        <begin position="66"/>
        <end position="77"/>
    </location>
</feature>
<accession>A0A0D9W3Z6</accession>
<keyword evidence="5" id="KW-0833">Ubl conjugation pathway</keyword>
<dbReference type="InterPro" id="IPR016024">
    <property type="entry name" value="ARM-type_fold"/>
</dbReference>
<feature type="region of interest" description="Disordered" evidence="6">
    <location>
        <begin position="1"/>
        <end position="142"/>
    </location>
</feature>
<reference evidence="8 9" key="1">
    <citation type="submission" date="2012-08" db="EMBL/GenBank/DDBJ databases">
        <title>Oryza genome evolution.</title>
        <authorList>
            <person name="Wing R.A."/>
        </authorList>
    </citation>
    <scope>NUCLEOTIDE SEQUENCE</scope>
</reference>
<dbReference type="Gene3D" id="3.30.40.10">
    <property type="entry name" value="Zinc/RING finger domain, C3HC4 (zinc finger)"/>
    <property type="match status" value="1"/>
</dbReference>
<sequence>MDSGCGIINWQEDGVEDDDRIPPLVRSPRRRFRPPPPADPLSRAGALPRRPTSPATSVRTRRSPSRSESSASSSSAAAGGGSVERRSPSARARLFADDVTGRSSTSAPAVTGKGKEKVDDGDGGGGSGGEDNRESFSFPDLEPPRRLVDAAAVVDHFATADAGRRERARGEFLDETMAATAGARMGRIKRELLVRRRVLDLPKLERWLRRTEAVDELAWFTEQCAAGQAPPLDLFEGAFRALRTAAAPSDEVDTCDGGGDRRRFWVGSTPVPEFFLCPISNKVMENPVVISSGMTVDCLSLEKWWSEHRHTNRCPVTDEILDRSILIPNILIAQCITRWRARNGITDVTAVAEPPNISSEEEALFKELSFLAHSPSMSDETFDAILRLDKIISNAQSSFLHLLGRSAGMIAKLACILPETCLDPDPDLDNIILKIIAKTASCSPSKVILGDDQYAIPVLIARALLGPVATRVKCAQILGLLAENYYNKIKIGELGGFAALMELLLLVGDRDIKKTVAMAIASLCEAQENWSRFLREGVADAAISLLRNDNLVDEAHTMLLQATRFELAMTQILEKLMSFQSDDNCAKMIESLWNTFIRSKVRRELAGATHASSEISSDESVELPMDNDLTEQTKKDVKTIVSWLQKKSRYPRTYRY</sequence>
<protein>
    <recommendedName>
        <fullName evidence="3">RING-type E3 ubiquitin transferase</fullName>
        <ecNumber evidence="3">2.3.2.27</ecNumber>
    </recommendedName>
</protein>
<keyword evidence="4" id="KW-0808">Transferase</keyword>
<dbReference type="Gene3D" id="1.25.10.10">
    <property type="entry name" value="Leucine-rich Repeat Variant"/>
    <property type="match status" value="1"/>
</dbReference>
<evidence type="ECO:0000256" key="6">
    <source>
        <dbReference type="SAM" id="MobiDB-lite"/>
    </source>
</evidence>
<feature type="compositionally biased region" description="Low complexity" evidence="6">
    <location>
        <begin position="40"/>
        <end position="58"/>
    </location>
</feature>
<evidence type="ECO:0000313" key="9">
    <source>
        <dbReference type="Proteomes" id="UP000032180"/>
    </source>
</evidence>
<name>A0A0D9W3Z6_9ORYZ</name>
<evidence type="ECO:0000313" key="8">
    <source>
        <dbReference type="EnsemblPlants" id="LPERR04G06510.1"/>
    </source>
</evidence>
<evidence type="ECO:0000256" key="5">
    <source>
        <dbReference type="ARBA" id="ARBA00022786"/>
    </source>
</evidence>
<comment type="pathway">
    <text evidence="2">Protein modification; protein ubiquitination.</text>
</comment>
<comment type="catalytic activity">
    <reaction evidence="1">
        <text>S-ubiquitinyl-[E2 ubiquitin-conjugating enzyme]-L-cysteine + [acceptor protein]-L-lysine = [E2 ubiquitin-conjugating enzyme]-L-cysteine + N(6)-ubiquitinyl-[acceptor protein]-L-lysine.</text>
        <dbReference type="EC" id="2.3.2.27"/>
    </reaction>
</comment>
<dbReference type="InterPro" id="IPR011989">
    <property type="entry name" value="ARM-like"/>
</dbReference>
<dbReference type="GO" id="GO:0061630">
    <property type="term" value="F:ubiquitin protein ligase activity"/>
    <property type="evidence" value="ECO:0007669"/>
    <property type="project" value="UniProtKB-EC"/>
</dbReference>
<evidence type="ECO:0000259" key="7">
    <source>
        <dbReference type="PROSITE" id="PS51698"/>
    </source>
</evidence>
<dbReference type="SUPFAM" id="SSF48371">
    <property type="entry name" value="ARM repeat"/>
    <property type="match status" value="1"/>
</dbReference>
<dbReference type="UniPathway" id="UPA00143"/>
<dbReference type="SMART" id="SM00504">
    <property type="entry name" value="Ubox"/>
    <property type="match status" value="1"/>
</dbReference>
<reference evidence="8" key="3">
    <citation type="submission" date="2015-04" db="UniProtKB">
        <authorList>
            <consortium name="EnsemblPlants"/>
        </authorList>
    </citation>
    <scope>IDENTIFICATION</scope>
</reference>
<keyword evidence="9" id="KW-1185">Reference proteome</keyword>
<evidence type="ECO:0000256" key="3">
    <source>
        <dbReference type="ARBA" id="ARBA00012483"/>
    </source>
</evidence>
<evidence type="ECO:0000256" key="1">
    <source>
        <dbReference type="ARBA" id="ARBA00000900"/>
    </source>
</evidence>
<evidence type="ECO:0000256" key="2">
    <source>
        <dbReference type="ARBA" id="ARBA00004906"/>
    </source>
</evidence>
<feature type="domain" description="U-box" evidence="7">
    <location>
        <begin position="270"/>
        <end position="346"/>
    </location>
</feature>
<dbReference type="FunFam" id="1.25.10.10:FF:000893">
    <property type="entry name" value="RING-type E3 ubiquitin transferase"/>
    <property type="match status" value="1"/>
</dbReference>
<dbReference type="EC" id="2.3.2.27" evidence="3"/>
<organism evidence="8 9">
    <name type="scientific">Leersia perrieri</name>
    <dbReference type="NCBI Taxonomy" id="77586"/>
    <lineage>
        <taxon>Eukaryota</taxon>
        <taxon>Viridiplantae</taxon>
        <taxon>Streptophyta</taxon>
        <taxon>Embryophyta</taxon>
        <taxon>Tracheophyta</taxon>
        <taxon>Spermatophyta</taxon>
        <taxon>Magnoliopsida</taxon>
        <taxon>Liliopsida</taxon>
        <taxon>Poales</taxon>
        <taxon>Poaceae</taxon>
        <taxon>BOP clade</taxon>
        <taxon>Oryzoideae</taxon>
        <taxon>Oryzeae</taxon>
        <taxon>Oryzinae</taxon>
        <taxon>Leersia</taxon>
    </lineage>
</organism>
<proteinExistence type="predicted"/>
<dbReference type="GO" id="GO:0016567">
    <property type="term" value="P:protein ubiquitination"/>
    <property type="evidence" value="ECO:0007669"/>
    <property type="project" value="UniProtKB-UniPathway"/>
</dbReference>
<dbReference type="SUPFAM" id="SSF57850">
    <property type="entry name" value="RING/U-box"/>
    <property type="match status" value="1"/>
</dbReference>
<dbReference type="PANTHER" id="PTHR23315">
    <property type="entry name" value="U BOX DOMAIN-CONTAINING"/>
    <property type="match status" value="1"/>
</dbReference>
<dbReference type="HOGENOM" id="CLU_406223_0_0_1"/>
<dbReference type="InterPro" id="IPR003613">
    <property type="entry name" value="Ubox_domain"/>
</dbReference>
<evidence type="ECO:0000256" key="4">
    <source>
        <dbReference type="ARBA" id="ARBA00022679"/>
    </source>
</evidence>
<dbReference type="Gramene" id="LPERR04G06510.1">
    <property type="protein sequence ID" value="LPERR04G06510.1"/>
    <property type="gene ID" value="LPERR04G06510"/>
</dbReference>
<dbReference type="Proteomes" id="UP000032180">
    <property type="component" value="Chromosome 4"/>
</dbReference>